<dbReference type="SUPFAM" id="SSF53067">
    <property type="entry name" value="Actin-like ATPase domain"/>
    <property type="match status" value="1"/>
</dbReference>
<evidence type="ECO:0000256" key="1">
    <source>
        <dbReference type="ARBA" id="ARBA00006479"/>
    </source>
</evidence>
<dbReference type="EMBL" id="JAAFZH010000002">
    <property type="protein sequence ID" value="NDU94701.1"/>
    <property type="molecule type" value="Genomic_DNA"/>
</dbReference>
<dbReference type="Gene3D" id="3.30.420.40">
    <property type="match status" value="2"/>
</dbReference>
<gene>
    <name evidence="2" type="ORF">GK108_07435</name>
</gene>
<dbReference type="Proteomes" id="UP000474175">
    <property type="component" value="Unassembled WGS sequence"/>
</dbReference>
<dbReference type="PANTHER" id="PTHR18964:SF149">
    <property type="entry name" value="BIFUNCTIONAL UDP-N-ACETYLGLUCOSAMINE 2-EPIMERASE_N-ACETYLMANNOSAMINE KINASE"/>
    <property type="match status" value="1"/>
</dbReference>
<dbReference type="PANTHER" id="PTHR18964">
    <property type="entry name" value="ROK (REPRESSOR, ORF, KINASE) FAMILY"/>
    <property type="match status" value="1"/>
</dbReference>
<proteinExistence type="inferred from homology"/>
<dbReference type="Pfam" id="PF00480">
    <property type="entry name" value="ROK"/>
    <property type="match status" value="1"/>
</dbReference>
<accession>A0A6L9L6D6</accession>
<reference evidence="2 3" key="1">
    <citation type="submission" date="2020-02" db="EMBL/GenBank/DDBJ databases">
        <title>Draft genome sequence of two Spirosoma agri KCTC 52727 and Spirosoma terrae KCTC 52035.</title>
        <authorList>
            <person name="Rojas J."/>
            <person name="Ambika Manirajan B."/>
            <person name="Suarez C."/>
            <person name="Ratering S."/>
            <person name="Schnell S."/>
        </authorList>
    </citation>
    <scope>NUCLEOTIDE SEQUENCE [LARGE SCALE GENOMIC DNA]</scope>
    <source>
        <strain evidence="2 3">KCTC 52035</strain>
    </source>
</reference>
<comment type="similarity">
    <text evidence="1">Belongs to the ROK (NagC/XylR) family.</text>
</comment>
<evidence type="ECO:0000313" key="2">
    <source>
        <dbReference type="EMBL" id="NDU94701.1"/>
    </source>
</evidence>
<sequence length="320" mass="33532">MNLGIEIGGTKLQLVTSDESGNINQRFRYSVNPDLGASGILAQIESTLSQLTEQPNAIGVGFGGPVDWRHGRIATSHQIGGWSGFDLAGWLQERMPTAVISLENDANVAALGEARRGVATSFDTVFYVTLGSGVGGGLVQNGQLFHGAMPGEAEIGHLWLIPPDASGSPGQTIEQTISGWAVDKQIRDLLPQLPADSTLRLLVEQAHAAGKVGGEARFLHPAYEASDPVAKMLIEQIGSVVALGLSHVVHLFHPDAIVLGGGLSLIGEPLRAAVRQALPRFVMKTFQPAPLVLLAKLGEDAVPVGALQLAGIASNQSYAV</sequence>
<dbReference type="AlphaFoldDB" id="A0A6L9L6D6"/>
<organism evidence="2 3">
    <name type="scientific">Spirosoma terrae</name>
    <dbReference type="NCBI Taxonomy" id="1968276"/>
    <lineage>
        <taxon>Bacteria</taxon>
        <taxon>Pseudomonadati</taxon>
        <taxon>Bacteroidota</taxon>
        <taxon>Cytophagia</taxon>
        <taxon>Cytophagales</taxon>
        <taxon>Cytophagaceae</taxon>
        <taxon>Spirosoma</taxon>
    </lineage>
</organism>
<protein>
    <submittedName>
        <fullName evidence="2">ROK family protein</fullName>
    </submittedName>
</protein>
<evidence type="ECO:0000313" key="3">
    <source>
        <dbReference type="Proteomes" id="UP000474175"/>
    </source>
</evidence>
<dbReference type="InterPro" id="IPR049874">
    <property type="entry name" value="ROK_cs"/>
</dbReference>
<dbReference type="PROSITE" id="PS01125">
    <property type="entry name" value="ROK"/>
    <property type="match status" value="1"/>
</dbReference>
<name>A0A6L9L6D6_9BACT</name>
<dbReference type="RefSeq" id="WP_163945121.1">
    <property type="nucleotide sequence ID" value="NZ_JAAFZH010000002.1"/>
</dbReference>
<dbReference type="InterPro" id="IPR000600">
    <property type="entry name" value="ROK"/>
</dbReference>
<dbReference type="InterPro" id="IPR043129">
    <property type="entry name" value="ATPase_NBD"/>
</dbReference>
<keyword evidence="3" id="KW-1185">Reference proteome</keyword>
<comment type="caution">
    <text evidence="2">The sequence shown here is derived from an EMBL/GenBank/DDBJ whole genome shotgun (WGS) entry which is preliminary data.</text>
</comment>